<feature type="transmembrane region" description="Helical" evidence="7">
    <location>
        <begin position="236"/>
        <end position="256"/>
    </location>
</feature>
<evidence type="ECO:0000256" key="2">
    <source>
        <dbReference type="ARBA" id="ARBA00022448"/>
    </source>
</evidence>
<feature type="region of interest" description="Disordered" evidence="8">
    <location>
        <begin position="1"/>
        <end position="30"/>
    </location>
</feature>
<name>A0A7Y9LA74_9ACTN</name>
<comment type="subcellular location">
    <subcellularLocation>
        <location evidence="1 7">Cell membrane</location>
        <topology evidence="1 7">Multi-pass membrane protein</topology>
    </subcellularLocation>
</comment>
<dbReference type="CDD" id="cd06261">
    <property type="entry name" value="TM_PBP2"/>
    <property type="match status" value="1"/>
</dbReference>
<dbReference type="PANTHER" id="PTHR43386">
    <property type="entry name" value="OLIGOPEPTIDE TRANSPORT SYSTEM PERMEASE PROTEIN APPC"/>
    <property type="match status" value="1"/>
</dbReference>
<dbReference type="GO" id="GO:0055085">
    <property type="term" value="P:transmembrane transport"/>
    <property type="evidence" value="ECO:0007669"/>
    <property type="project" value="InterPro"/>
</dbReference>
<comment type="caution">
    <text evidence="10">The sequence shown here is derived from an EMBL/GenBank/DDBJ whole genome shotgun (WGS) entry which is preliminary data.</text>
</comment>
<dbReference type="PANTHER" id="PTHR43386:SF1">
    <property type="entry name" value="D,D-DIPEPTIDE TRANSPORT SYSTEM PERMEASE PROTEIN DDPC-RELATED"/>
    <property type="match status" value="1"/>
</dbReference>
<evidence type="ECO:0000256" key="4">
    <source>
        <dbReference type="ARBA" id="ARBA00022692"/>
    </source>
</evidence>
<evidence type="ECO:0000259" key="9">
    <source>
        <dbReference type="PROSITE" id="PS50928"/>
    </source>
</evidence>
<gene>
    <name evidence="10" type="ORF">BKA15_000689</name>
</gene>
<accession>A0A7Y9LA74</accession>
<sequence length="325" mass="34337">MSTPARLTGPGPDSDGTGGPGAPGLAPRGLPRRRRLPRLLLSRPASVISLVFLALLVLMALFAPVLTAISGHDPYAFDEDAIDPRLGGLPIGPLGGISAEHWFGVEPLNGRDIFARIAYGARFSLSIAVLATVLTVVIAVLLGTIAGYAGGVVDTVIGRVMDFLMAFPSLIFMIAILSAVPQANRMVMLITVLSLFGWPQLGRVVRAQAMSLRQREFVEAAVASGAGPFRIVFAEVIPNLSGTIIVVATLMLPQYIATEAGLSFLGVGVRPPDPSWGQMIAGAVQWSATNPMFFAIPGLFLTCTVLSCMVIGDHIQRIMARREGI</sequence>
<protein>
    <submittedName>
        <fullName evidence="10">Peptide/nickel transport system permease protein</fullName>
    </submittedName>
</protein>
<dbReference type="RefSeq" id="WP_179748092.1">
    <property type="nucleotide sequence ID" value="NZ_JACCBU010000001.1"/>
</dbReference>
<evidence type="ECO:0000256" key="5">
    <source>
        <dbReference type="ARBA" id="ARBA00022989"/>
    </source>
</evidence>
<dbReference type="PROSITE" id="PS50928">
    <property type="entry name" value="ABC_TM1"/>
    <property type="match status" value="1"/>
</dbReference>
<dbReference type="SUPFAM" id="SSF161098">
    <property type="entry name" value="MetI-like"/>
    <property type="match status" value="1"/>
</dbReference>
<keyword evidence="4 7" id="KW-0812">Transmembrane</keyword>
<evidence type="ECO:0000313" key="10">
    <source>
        <dbReference type="EMBL" id="NYE69360.1"/>
    </source>
</evidence>
<dbReference type="Pfam" id="PF12911">
    <property type="entry name" value="OppC_N"/>
    <property type="match status" value="1"/>
</dbReference>
<evidence type="ECO:0000256" key="8">
    <source>
        <dbReference type="SAM" id="MobiDB-lite"/>
    </source>
</evidence>
<feature type="transmembrane region" description="Helical" evidence="7">
    <location>
        <begin position="40"/>
        <end position="63"/>
    </location>
</feature>
<organism evidence="10 11">
    <name type="scientific">Microlunatus parietis</name>
    <dbReference type="NCBI Taxonomy" id="682979"/>
    <lineage>
        <taxon>Bacteria</taxon>
        <taxon>Bacillati</taxon>
        <taxon>Actinomycetota</taxon>
        <taxon>Actinomycetes</taxon>
        <taxon>Propionibacteriales</taxon>
        <taxon>Propionibacteriaceae</taxon>
        <taxon>Microlunatus</taxon>
    </lineage>
</organism>
<evidence type="ECO:0000256" key="6">
    <source>
        <dbReference type="ARBA" id="ARBA00023136"/>
    </source>
</evidence>
<dbReference type="InterPro" id="IPR000515">
    <property type="entry name" value="MetI-like"/>
</dbReference>
<keyword evidence="2 7" id="KW-0813">Transport</keyword>
<keyword evidence="11" id="KW-1185">Reference proteome</keyword>
<feature type="transmembrane region" description="Helical" evidence="7">
    <location>
        <begin position="160"/>
        <end position="180"/>
    </location>
</feature>
<dbReference type="InterPro" id="IPR050366">
    <property type="entry name" value="BP-dependent_transpt_permease"/>
</dbReference>
<reference evidence="10 11" key="1">
    <citation type="submission" date="2020-07" db="EMBL/GenBank/DDBJ databases">
        <title>Sequencing the genomes of 1000 actinobacteria strains.</title>
        <authorList>
            <person name="Klenk H.-P."/>
        </authorList>
    </citation>
    <scope>NUCLEOTIDE SEQUENCE [LARGE SCALE GENOMIC DNA]</scope>
    <source>
        <strain evidence="10 11">DSM 22083</strain>
    </source>
</reference>
<dbReference type="AlphaFoldDB" id="A0A7Y9LA74"/>
<evidence type="ECO:0000256" key="7">
    <source>
        <dbReference type="RuleBase" id="RU363032"/>
    </source>
</evidence>
<keyword evidence="5 7" id="KW-1133">Transmembrane helix</keyword>
<dbReference type="Gene3D" id="1.10.3720.10">
    <property type="entry name" value="MetI-like"/>
    <property type="match status" value="1"/>
</dbReference>
<dbReference type="EMBL" id="JACCBU010000001">
    <property type="protein sequence ID" value="NYE69360.1"/>
    <property type="molecule type" value="Genomic_DNA"/>
</dbReference>
<dbReference type="InterPro" id="IPR035906">
    <property type="entry name" value="MetI-like_sf"/>
</dbReference>
<proteinExistence type="inferred from homology"/>
<feature type="transmembrane region" description="Helical" evidence="7">
    <location>
        <begin position="292"/>
        <end position="312"/>
    </location>
</feature>
<evidence type="ECO:0000313" key="11">
    <source>
        <dbReference type="Proteomes" id="UP000569914"/>
    </source>
</evidence>
<dbReference type="InterPro" id="IPR025966">
    <property type="entry name" value="OppC_N"/>
</dbReference>
<dbReference type="Pfam" id="PF00528">
    <property type="entry name" value="BPD_transp_1"/>
    <property type="match status" value="1"/>
</dbReference>
<evidence type="ECO:0000256" key="3">
    <source>
        <dbReference type="ARBA" id="ARBA00022475"/>
    </source>
</evidence>
<feature type="transmembrane region" description="Helical" evidence="7">
    <location>
        <begin position="186"/>
        <end position="205"/>
    </location>
</feature>
<comment type="similarity">
    <text evidence="7">Belongs to the binding-protein-dependent transport system permease family.</text>
</comment>
<keyword evidence="3" id="KW-1003">Cell membrane</keyword>
<feature type="domain" description="ABC transmembrane type-1" evidence="9">
    <location>
        <begin position="121"/>
        <end position="312"/>
    </location>
</feature>
<feature type="transmembrane region" description="Helical" evidence="7">
    <location>
        <begin position="123"/>
        <end position="148"/>
    </location>
</feature>
<dbReference type="Proteomes" id="UP000569914">
    <property type="component" value="Unassembled WGS sequence"/>
</dbReference>
<keyword evidence="6 7" id="KW-0472">Membrane</keyword>
<dbReference type="GO" id="GO:0005886">
    <property type="term" value="C:plasma membrane"/>
    <property type="evidence" value="ECO:0007669"/>
    <property type="project" value="UniProtKB-SubCell"/>
</dbReference>
<evidence type="ECO:0000256" key="1">
    <source>
        <dbReference type="ARBA" id="ARBA00004651"/>
    </source>
</evidence>